<comment type="caution">
    <text evidence="2">The sequence shown here is derived from an EMBL/GenBank/DDBJ whole genome shotgun (WGS) entry which is preliminary data.</text>
</comment>
<evidence type="ECO:0000313" key="2">
    <source>
        <dbReference type="EMBL" id="OCL92588.1"/>
    </source>
</evidence>
<feature type="transmembrane region" description="Helical" evidence="1">
    <location>
        <begin position="55"/>
        <end position="80"/>
    </location>
</feature>
<proteinExistence type="predicted"/>
<feature type="transmembrane region" description="Helical" evidence="1">
    <location>
        <begin position="12"/>
        <end position="34"/>
    </location>
</feature>
<feature type="transmembrane region" description="Helical" evidence="1">
    <location>
        <begin position="92"/>
        <end position="110"/>
    </location>
</feature>
<gene>
    <name evidence="2" type="ORF">AAX28_00123</name>
</gene>
<keyword evidence="1" id="KW-0812">Transmembrane</keyword>
<dbReference type="Proteomes" id="UP000093159">
    <property type="component" value="Unassembled WGS sequence"/>
</dbReference>
<name>A0ABX2YGH5_9BACT</name>
<evidence type="ECO:0000256" key="1">
    <source>
        <dbReference type="SAM" id="Phobius"/>
    </source>
</evidence>
<keyword evidence="1" id="KW-1133">Transmembrane helix</keyword>
<dbReference type="EMBL" id="LDIR01000001">
    <property type="protein sequence ID" value="OCL92588.1"/>
    <property type="molecule type" value="Genomic_DNA"/>
</dbReference>
<feature type="transmembrane region" description="Helical" evidence="1">
    <location>
        <begin position="137"/>
        <end position="156"/>
    </location>
</feature>
<dbReference type="RefSeq" id="WP_066172293.1">
    <property type="nucleotide sequence ID" value="NZ_JANJGF010000002.1"/>
</dbReference>
<evidence type="ECO:0008006" key="4">
    <source>
        <dbReference type="Google" id="ProtNLM"/>
    </source>
</evidence>
<accession>A0ABX2YGH5</accession>
<protein>
    <recommendedName>
        <fullName evidence="4">Copper resistance protein D</fullName>
    </recommendedName>
</protein>
<keyword evidence="3" id="KW-1185">Reference proteome</keyword>
<reference evidence="2 3" key="1">
    <citation type="submission" date="2015-05" db="EMBL/GenBank/DDBJ databases">
        <authorList>
            <person name="Rovetto F."/>
            <person name="Cocolin L."/>
            <person name="Illeghems K."/>
            <person name="Van Nieuwerburgh F."/>
            <person name="Houf K."/>
        </authorList>
    </citation>
    <scope>NUCLEOTIDE SEQUENCE [LARGE SCALE GENOMIC DNA]</scope>
    <source>
        <strain evidence="2 3">117434</strain>
    </source>
</reference>
<sequence>MKEFFTDYLSIILFLHLISVVVWIGGMIVIRFSVHYSFLQIDDPKIKLGRSLENLRIFFNMVIVSIITIFTTAIIMHLAFDLSNSDLKNIAFLKEFILVIMTLIFIVIFIKRRKAENLFKNENLALAKKELELISKYLIPINISLGLIEIFLGVSLRGF</sequence>
<evidence type="ECO:0000313" key="3">
    <source>
        <dbReference type="Proteomes" id="UP000093159"/>
    </source>
</evidence>
<keyword evidence="1" id="KW-0472">Membrane</keyword>
<organism evidence="2 3">
    <name type="scientific">Arcobacter porcinus</name>
    <dbReference type="NCBI Taxonomy" id="1935204"/>
    <lineage>
        <taxon>Bacteria</taxon>
        <taxon>Pseudomonadati</taxon>
        <taxon>Campylobacterota</taxon>
        <taxon>Epsilonproteobacteria</taxon>
        <taxon>Campylobacterales</taxon>
        <taxon>Arcobacteraceae</taxon>
        <taxon>Arcobacter</taxon>
    </lineage>
</organism>